<dbReference type="PANTHER" id="PTHR43202">
    <property type="entry name" value="NICOTINATE-NUCLEOTIDE PYROPHOSPHORYLASE"/>
    <property type="match status" value="1"/>
</dbReference>
<protein>
    <submittedName>
        <fullName evidence="3">Nicotinic acid phosphoribosyltransferase-like protein</fullName>
    </submittedName>
</protein>
<organism evidence="3 4">
    <name type="scientific">Roseiflexus castenholzii (strain DSM 13941 / HLO8)</name>
    <dbReference type="NCBI Taxonomy" id="383372"/>
    <lineage>
        <taxon>Bacteria</taxon>
        <taxon>Bacillati</taxon>
        <taxon>Chloroflexota</taxon>
        <taxon>Chloroflexia</taxon>
        <taxon>Chloroflexales</taxon>
        <taxon>Roseiflexineae</taxon>
        <taxon>Roseiflexaceae</taxon>
        <taxon>Roseiflexus</taxon>
    </lineage>
</organism>
<dbReference type="KEGG" id="rca:Rcas_1635"/>
<comment type="catalytic activity">
    <reaction evidence="1">
        <text>nicotinate beta-D-ribonucleotide + CO2 + diphosphate = quinolinate + 5-phospho-alpha-D-ribose 1-diphosphate + 2 H(+)</text>
        <dbReference type="Rhea" id="RHEA:12733"/>
        <dbReference type="ChEBI" id="CHEBI:15378"/>
        <dbReference type="ChEBI" id="CHEBI:16526"/>
        <dbReference type="ChEBI" id="CHEBI:29959"/>
        <dbReference type="ChEBI" id="CHEBI:33019"/>
        <dbReference type="ChEBI" id="CHEBI:57502"/>
        <dbReference type="ChEBI" id="CHEBI:58017"/>
        <dbReference type="EC" id="2.4.2.19"/>
    </reaction>
</comment>
<name>A7NJQ7_ROSCS</name>
<feature type="domain" description="Quinolinate phosphoribosyl transferase N-terminal" evidence="2">
    <location>
        <begin position="66"/>
        <end position="163"/>
    </location>
</feature>
<dbReference type="SUPFAM" id="SSF54675">
    <property type="entry name" value="Nicotinate/Quinolinate PRTase N-terminal domain-like"/>
    <property type="match status" value="1"/>
</dbReference>
<reference evidence="3 4" key="1">
    <citation type="submission" date="2007-08" db="EMBL/GenBank/DDBJ databases">
        <title>Complete sequence of Roseiflexus castenholzii DSM 13941.</title>
        <authorList>
            <consortium name="US DOE Joint Genome Institute"/>
            <person name="Copeland A."/>
            <person name="Lucas S."/>
            <person name="Lapidus A."/>
            <person name="Barry K."/>
            <person name="Glavina del Rio T."/>
            <person name="Dalin E."/>
            <person name="Tice H."/>
            <person name="Pitluck S."/>
            <person name="Thompson L.S."/>
            <person name="Brettin T."/>
            <person name="Bruce D."/>
            <person name="Detter J.C."/>
            <person name="Han C."/>
            <person name="Tapia R."/>
            <person name="Schmutz J."/>
            <person name="Larimer F."/>
            <person name="Land M."/>
            <person name="Hauser L."/>
            <person name="Kyrpides N."/>
            <person name="Mikhailova N."/>
            <person name="Bryant D.A."/>
            <person name="Hanada S."/>
            <person name="Tsukatani Y."/>
            <person name="Richardson P."/>
        </authorList>
    </citation>
    <scope>NUCLEOTIDE SEQUENCE [LARGE SCALE GENOMIC DNA]</scope>
    <source>
        <strain evidence="4">DSM 13941 / HLO8</strain>
    </source>
</reference>
<dbReference type="InterPro" id="IPR053190">
    <property type="entry name" value="NAPRTase-like"/>
</dbReference>
<dbReference type="GO" id="GO:0004514">
    <property type="term" value="F:nicotinate-nucleotide diphosphorylase (carboxylating) activity"/>
    <property type="evidence" value="ECO:0007669"/>
    <property type="project" value="UniProtKB-EC"/>
</dbReference>
<sequence length="455" mass="51136">MSIFDNRRLTNETFKLDAERMRTGWYSDKYFENIVGMLSALAKRGYRFGGVSPRLSKASIPLNDIDIGNIEVEMQWFTRRRPFSVVAGVDKALAMLQLCTGYFDEQGHFVNTYDQLEVDAVHDGVIVRYDGDPMNVQPVLRVRGRYRDFALLETPTLGTLTRATRIATNVYNVLVAARGKPVLFFPARFDAHEVQAADGYAYNIAVQRFNLDYGKTLGAFISTDAQGDWWGGFGGGTIAHAAIAAFLGDTVECMLAFAETRPTDIPRIALIDFENDCVGTALAVMDAMFQRYRELMDSGQTTEARRYKLFGVRPDTSDKLRDISVPPLGNRKLDMGVNPRLVFHLRQAIDDAWKRWSLPPEWVEPAQQWCRDVKIVATGGFGPKKIRRFEELGVPVDIYGVGSSLFSNSDEEGTNNDFTADVVRVKVGGTWHDMAKVGRRACDNPDLQRVQTPQR</sequence>
<dbReference type="Pfam" id="PF02749">
    <property type="entry name" value="QRPTase_N"/>
    <property type="match status" value="1"/>
</dbReference>
<evidence type="ECO:0000256" key="1">
    <source>
        <dbReference type="ARBA" id="ARBA00047445"/>
    </source>
</evidence>
<dbReference type="InterPro" id="IPR022412">
    <property type="entry name" value="Quinolinate_PRibosylTrfase_N"/>
</dbReference>
<proteinExistence type="predicted"/>
<dbReference type="Gene3D" id="3.90.1170.20">
    <property type="entry name" value="Quinolinate phosphoribosyl transferase, N-terminal domain"/>
    <property type="match status" value="1"/>
</dbReference>
<dbReference type="eggNOG" id="COG1488">
    <property type="taxonomic scope" value="Bacteria"/>
</dbReference>
<keyword evidence="3" id="KW-0808">Transferase</keyword>
<dbReference type="EMBL" id="CP000804">
    <property type="protein sequence ID" value="ABU57727.1"/>
    <property type="molecule type" value="Genomic_DNA"/>
</dbReference>
<dbReference type="SUPFAM" id="SSF51690">
    <property type="entry name" value="Nicotinate/Quinolinate PRTase C-terminal domain-like"/>
    <property type="match status" value="1"/>
</dbReference>
<evidence type="ECO:0000313" key="4">
    <source>
        <dbReference type="Proteomes" id="UP000000263"/>
    </source>
</evidence>
<dbReference type="AlphaFoldDB" id="A7NJQ7"/>
<dbReference type="OrthoDB" id="9770610at2"/>
<keyword evidence="4" id="KW-1185">Reference proteome</keyword>
<keyword evidence="3" id="KW-0328">Glycosyltransferase</keyword>
<evidence type="ECO:0000313" key="3">
    <source>
        <dbReference type="EMBL" id="ABU57727.1"/>
    </source>
</evidence>
<dbReference type="HOGENOM" id="CLU_043773_1_0_0"/>
<dbReference type="Proteomes" id="UP000000263">
    <property type="component" value="Chromosome"/>
</dbReference>
<evidence type="ECO:0000259" key="2">
    <source>
        <dbReference type="Pfam" id="PF02749"/>
    </source>
</evidence>
<dbReference type="InterPro" id="IPR013785">
    <property type="entry name" value="Aldolase_TIM"/>
</dbReference>
<dbReference type="InterPro" id="IPR036068">
    <property type="entry name" value="Nicotinate_pribotase-like_C"/>
</dbReference>
<accession>A7NJQ7</accession>
<gene>
    <name evidence="3" type="ordered locus">Rcas_1635</name>
</gene>
<dbReference type="GO" id="GO:0009435">
    <property type="term" value="P:NAD+ biosynthetic process"/>
    <property type="evidence" value="ECO:0007669"/>
    <property type="project" value="InterPro"/>
</dbReference>
<dbReference type="STRING" id="383372.Rcas_1635"/>
<dbReference type="Gene3D" id="3.20.20.70">
    <property type="entry name" value="Aldolase class I"/>
    <property type="match status" value="2"/>
</dbReference>
<dbReference type="RefSeq" id="WP_012120155.1">
    <property type="nucleotide sequence ID" value="NC_009767.1"/>
</dbReference>
<dbReference type="PANTHER" id="PTHR43202:SF1">
    <property type="entry name" value="NICOTINATE PHOSPHORIBOSYLTRANSFERASE"/>
    <property type="match status" value="1"/>
</dbReference>
<dbReference type="InterPro" id="IPR037128">
    <property type="entry name" value="Quinolinate_PRibosylTase_N_sf"/>
</dbReference>